<dbReference type="PANTHER" id="PTHR46201:SF9">
    <property type="entry name" value="PHD FINGER PROTEIN MALE MEIOCYTE DEATH 1"/>
    <property type="match status" value="1"/>
</dbReference>
<feature type="domain" description="PHD finger protein MALE STERILITY 1-like ubiquitin-like" evidence="2">
    <location>
        <begin position="499"/>
        <end position="533"/>
    </location>
</feature>
<feature type="compositionally biased region" description="Basic and acidic residues" evidence="1">
    <location>
        <begin position="312"/>
        <end position="321"/>
    </location>
</feature>
<evidence type="ECO:0000259" key="2">
    <source>
        <dbReference type="Pfam" id="PF25565"/>
    </source>
</evidence>
<reference evidence="4" key="1">
    <citation type="journal article" date="2017" name="Nat. Commun.">
        <title>The asparagus genome sheds light on the origin and evolution of a young Y chromosome.</title>
        <authorList>
            <person name="Harkess A."/>
            <person name="Zhou J."/>
            <person name="Xu C."/>
            <person name="Bowers J.E."/>
            <person name="Van der Hulst R."/>
            <person name="Ayyampalayam S."/>
            <person name="Mercati F."/>
            <person name="Riccardi P."/>
            <person name="McKain M.R."/>
            <person name="Kakrana A."/>
            <person name="Tang H."/>
            <person name="Ray J."/>
            <person name="Groenendijk J."/>
            <person name="Arikit S."/>
            <person name="Mathioni S.M."/>
            <person name="Nakano M."/>
            <person name="Shan H."/>
            <person name="Telgmann-Rauber A."/>
            <person name="Kanno A."/>
            <person name="Yue Z."/>
            <person name="Chen H."/>
            <person name="Li W."/>
            <person name="Chen Y."/>
            <person name="Xu X."/>
            <person name="Zhang Y."/>
            <person name="Luo S."/>
            <person name="Chen H."/>
            <person name="Gao J."/>
            <person name="Mao Z."/>
            <person name="Pires J.C."/>
            <person name="Luo M."/>
            <person name="Kudrna D."/>
            <person name="Wing R.A."/>
            <person name="Meyers B.C."/>
            <person name="Yi K."/>
            <person name="Kong H."/>
            <person name="Lavrijsen P."/>
            <person name="Sunseri F."/>
            <person name="Falavigna A."/>
            <person name="Ye Y."/>
            <person name="Leebens-Mack J.H."/>
            <person name="Chen G."/>
        </authorList>
    </citation>
    <scope>NUCLEOTIDE SEQUENCE [LARGE SCALE GENOMIC DNA]</scope>
    <source>
        <strain evidence="4">cv. DH0086</strain>
    </source>
</reference>
<gene>
    <name evidence="3" type="ORF">A4U43_C03F16320</name>
</gene>
<feature type="compositionally biased region" description="Basic residues" evidence="1">
    <location>
        <begin position="366"/>
        <end position="391"/>
    </location>
</feature>
<feature type="region of interest" description="Disordered" evidence="1">
    <location>
        <begin position="290"/>
        <end position="401"/>
    </location>
</feature>
<dbReference type="EMBL" id="CM007383">
    <property type="protein sequence ID" value="ONK75387.1"/>
    <property type="molecule type" value="Genomic_DNA"/>
</dbReference>
<dbReference type="Pfam" id="PF25565">
    <property type="entry name" value="Ubiquitin_At1g33420"/>
    <property type="match status" value="1"/>
</dbReference>
<dbReference type="InterPro" id="IPR057765">
    <property type="entry name" value="MS1-like_ubiquitin"/>
</dbReference>
<evidence type="ECO:0000313" key="3">
    <source>
        <dbReference type="EMBL" id="ONK75387.1"/>
    </source>
</evidence>
<evidence type="ECO:0000256" key="1">
    <source>
        <dbReference type="SAM" id="MobiDB-lite"/>
    </source>
</evidence>
<organism evidence="3 4">
    <name type="scientific">Asparagus officinalis</name>
    <name type="common">Garden asparagus</name>
    <dbReference type="NCBI Taxonomy" id="4686"/>
    <lineage>
        <taxon>Eukaryota</taxon>
        <taxon>Viridiplantae</taxon>
        <taxon>Streptophyta</taxon>
        <taxon>Embryophyta</taxon>
        <taxon>Tracheophyta</taxon>
        <taxon>Spermatophyta</taxon>
        <taxon>Magnoliopsida</taxon>
        <taxon>Liliopsida</taxon>
        <taxon>Asparagales</taxon>
        <taxon>Asparagaceae</taxon>
        <taxon>Asparagoideae</taxon>
        <taxon>Asparagus</taxon>
    </lineage>
</organism>
<name>A0A5P1FDD5_ASPOF</name>
<feature type="compositionally biased region" description="Low complexity" evidence="1">
    <location>
        <begin position="335"/>
        <end position="352"/>
    </location>
</feature>
<dbReference type="AlphaFoldDB" id="A0A5P1FDD5"/>
<sequence length="548" mass="60533">MPTVVIFDPASKRRRRSKIYGVRTFMDPGCPTDFAGAFRDNVRRFVRECADVEERAALGMPTWSTMLVDEKSGAVVPLYTVEECVRRSPPTFCDHCRRNEWLCIRMEPPFCIEEKIPHNLIPADDECDKAPQLRLLPPPQQPPPRLVHCNGFGHLLLINGREGGSHFLSGRTLMTSGTASAPLSASGDALRMCLESTRRPPSPLRHGLRSPLVCPLGATASTPASFKPPDLSYADAIDHLSFLPLDSLLAEAKTNDLANAEDLRQIVTSYGDQHNLSTVRDLLRHLIASISAAPPKTPKPPTRATPVKKRRTMSERRKNCRDFTLVASNSTVDGPSAASSRSPRLSSTRWWSARGTDDSAGGAGRRAPRHRGHGPHRLRAQVHRQRGRRPLHNPVDDPTLQPRARVQPRQAPCHGAFHRLSPIPAFSSSGPASVYKCVAAIRRTRPRQCSTPAVGKNLRGAGRGRRSAAILRADGRRARSKRHTSRARCPARARSPRPTRVAIGDLKSEAESAMRDTYCITSRFRISSVGEAKGEWWSPLCWRASSRG</sequence>
<accession>A0A5P1FDD5</accession>
<evidence type="ECO:0000313" key="4">
    <source>
        <dbReference type="Proteomes" id="UP000243459"/>
    </source>
</evidence>
<keyword evidence="4" id="KW-1185">Reference proteome</keyword>
<protein>
    <recommendedName>
        <fullName evidence="2">PHD finger protein MALE STERILITY 1-like ubiquitin-like domain-containing protein</fullName>
    </recommendedName>
</protein>
<dbReference type="Gramene" id="ONK75387">
    <property type="protein sequence ID" value="ONK75387"/>
    <property type="gene ID" value="A4U43_C03F16320"/>
</dbReference>
<dbReference type="PANTHER" id="PTHR46201">
    <property type="entry name" value="PHD FINGER PROTEIN MALE MEIOCYTE DEATH 1-RELATED"/>
    <property type="match status" value="1"/>
</dbReference>
<proteinExistence type="predicted"/>
<dbReference type="Proteomes" id="UP000243459">
    <property type="component" value="Chromosome 3"/>
</dbReference>